<sequence>MPVAMTDKMREMLASRTPPGAIVRGKIEPFKSHVDG</sequence>
<proteinExistence type="predicted"/>
<protein>
    <submittedName>
        <fullName evidence="1">Uncharacterized protein</fullName>
    </submittedName>
</protein>
<evidence type="ECO:0000313" key="1">
    <source>
        <dbReference type="EMBL" id="GAG40321.1"/>
    </source>
</evidence>
<name>X0YUK8_9ZZZZ</name>
<dbReference type="EMBL" id="BARS01042209">
    <property type="protein sequence ID" value="GAG40321.1"/>
    <property type="molecule type" value="Genomic_DNA"/>
</dbReference>
<comment type="caution">
    <text evidence="1">The sequence shown here is derived from an EMBL/GenBank/DDBJ whole genome shotgun (WGS) entry which is preliminary data.</text>
</comment>
<organism evidence="1">
    <name type="scientific">marine sediment metagenome</name>
    <dbReference type="NCBI Taxonomy" id="412755"/>
    <lineage>
        <taxon>unclassified sequences</taxon>
        <taxon>metagenomes</taxon>
        <taxon>ecological metagenomes</taxon>
    </lineage>
</organism>
<reference evidence="1" key="1">
    <citation type="journal article" date="2014" name="Front. Microbiol.">
        <title>High frequency of phylogenetically diverse reductive dehalogenase-homologous genes in deep subseafloor sedimentary metagenomes.</title>
        <authorList>
            <person name="Kawai M."/>
            <person name="Futagami T."/>
            <person name="Toyoda A."/>
            <person name="Takaki Y."/>
            <person name="Nishi S."/>
            <person name="Hori S."/>
            <person name="Arai W."/>
            <person name="Tsubouchi T."/>
            <person name="Morono Y."/>
            <person name="Uchiyama I."/>
            <person name="Ito T."/>
            <person name="Fujiyama A."/>
            <person name="Inagaki F."/>
            <person name="Takami H."/>
        </authorList>
    </citation>
    <scope>NUCLEOTIDE SEQUENCE</scope>
    <source>
        <strain evidence="1">Expedition CK06-06</strain>
    </source>
</reference>
<accession>X0YUK8</accession>
<dbReference type="AlphaFoldDB" id="X0YUK8"/>
<gene>
    <name evidence="1" type="ORF">S01H1_64063</name>
</gene>
<feature type="non-terminal residue" evidence="1">
    <location>
        <position position="36"/>
    </location>
</feature>